<dbReference type="PANTHER" id="PTHR31251">
    <property type="entry name" value="SQUAMOSA PROMOTER-BINDING-LIKE PROTEIN 4"/>
    <property type="match status" value="1"/>
</dbReference>
<comment type="caution">
    <text evidence="6">The sequence shown here is derived from an EMBL/GenBank/DDBJ whole genome shotgun (WGS) entry which is preliminary data.</text>
</comment>
<dbReference type="GO" id="GO:0008270">
    <property type="term" value="F:zinc ion binding"/>
    <property type="evidence" value="ECO:0007669"/>
    <property type="project" value="UniProtKB-KW"/>
</dbReference>
<gene>
    <name evidence="6" type="ORF">COHA_000215</name>
</gene>
<dbReference type="EMBL" id="JADXDR010000005">
    <property type="protein sequence ID" value="KAI7846287.1"/>
    <property type="molecule type" value="Genomic_DNA"/>
</dbReference>
<dbReference type="GO" id="GO:0005634">
    <property type="term" value="C:nucleus"/>
    <property type="evidence" value="ECO:0007669"/>
    <property type="project" value="InterPro"/>
</dbReference>
<evidence type="ECO:0000256" key="3">
    <source>
        <dbReference type="ARBA" id="ARBA00022833"/>
    </source>
</evidence>
<evidence type="ECO:0000313" key="7">
    <source>
        <dbReference type="Proteomes" id="UP001205105"/>
    </source>
</evidence>
<dbReference type="PROSITE" id="PS51141">
    <property type="entry name" value="ZF_SBP"/>
    <property type="match status" value="1"/>
</dbReference>
<evidence type="ECO:0000256" key="1">
    <source>
        <dbReference type="ARBA" id="ARBA00022723"/>
    </source>
</evidence>
<accession>A0AAD5DXK4</accession>
<evidence type="ECO:0000259" key="5">
    <source>
        <dbReference type="PROSITE" id="PS51141"/>
    </source>
</evidence>
<keyword evidence="2" id="KW-0863">Zinc-finger</keyword>
<protein>
    <recommendedName>
        <fullName evidence="5">SBP-type domain-containing protein</fullName>
    </recommendedName>
</protein>
<dbReference type="GO" id="GO:0003677">
    <property type="term" value="F:DNA binding"/>
    <property type="evidence" value="ECO:0007669"/>
    <property type="project" value="InterPro"/>
</dbReference>
<dbReference type="SUPFAM" id="SSF103612">
    <property type="entry name" value="SBT domain"/>
    <property type="match status" value="1"/>
</dbReference>
<name>A0AAD5DXK4_9CHLO</name>
<evidence type="ECO:0000256" key="4">
    <source>
        <dbReference type="SAM" id="MobiDB-lite"/>
    </source>
</evidence>
<sequence>MTIAASSVSSASAVQARTPRRPVGCQVPCCGADEQSMPDYNKRVHVCEVHAKAPIVRGAHGNLLRFCQQCSKLQPLVEFKGQQRSCMAAQAKPAHAGQAAQLAPQQLGWAAAPPLPPLKDLLARMPLLPEQPLPAPPSMAVGAALAPAAPRVLPWSVPLLPPPPLLPRGVPLPLPWAVPPPPPALEPLGVPLPPLPPLRDLPLGPLEQLHHEDELDLSILLTGEPDALVDMLQEFDDVLMDYLVAQPAALPIAQPPPPAQPAQHSTDSSADRFSAFDR</sequence>
<keyword evidence="3" id="KW-0862">Zinc</keyword>
<dbReference type="PANTHER" id="PTHR31251:SF169">
    <property type="entry name" value="SQUAMOSA PROMOTER-BINDING-LIKE PROTEIN 8"/>
    <property type="match status" value="1"/>
</dbReference>
<evidence type="ECO:0000313" key="6">
    <source>
        <dbReference type="EMBL" id="KAI7846287.1"/>
    </source>
</evidence>
<dbReference type="InterPro" id="IPR036893">
    <property type="entry name" value="SBP_sf"/>
</dbReference>
<keyword evidence="7" id="KW-1185">Reference proteome</keyword>
<reference evidence="6" key="1">
    <citation type="submission" date="2020-11" db="EMBL/GenBank/DDBJ databases">
        <title>Chlorella ohadii genome sequencing and assembly.</title>
        <authorList>
            <person name="Murik O."/>
            <person name="Treves H."/>
            <person name="Kedem I."/>
            <person name="Shotland Y."/>
            <person name="Kaplan A."/>
        </authorList>
    </citation>
    <scope>NUCLEOTIDE SEQUENCE</scope>
    <source>
        <strain evidence="6">1</strain>
    </source>
</reference>
<organism evidence="6 7">
    <name type="scientific">Chlorella ohadii</name>
    <dbReference type="NCBI Taxonomy" id="2649997"/>
    <lineage>
        <taxon>Eukaryota</taxon>
        <taxon>Viridiplantae</taxon>
        <taxon>Chlorophyta</taxon>
        <taxon>core chlorophytes</taxon>
        <taxon>Trebouxiophyceae</taxon>
        <taxon>Chlorellales</taxon>
        <taxon>Chlorellaceae</taxon>
        <taxon>Chlorella clade</taxon>
        <taxon>Chlorella</taxon>
    </lineage>
</organism>
<proteinExistence type="predicted"/>
<evidence type="ECO:0000256" key="2">
    <source>
        <dbReference type="ARBA" id="ARBA00022771"/>
    </source>
</evidence>
<dbReference type="InterPro" id="IPR004333">
    <property type="entry name" value="SBP_dom"/>
</dbReference>
<dbReference type="Proteomes" id="UP001205105">
    <property type="component" value="Unassembled WGS sequence"/>
</dbReference>
<feature type="region of interest" description="Disordered" evidence="4">
    <location>
        <begin position="251"/>
        <end position="278"/>
    </location>
</feature>
<dbReference type="AlphaFoldDB" id="A0AAD5DXK4"/>
<dbReference type="Gene3D" id="4.10.1100.10">
    <property type="entry name" value="Transcription factor, SBP-box domain"/>
    <property type="match status" value="1"/>
</dbReference>
<feature type="domain" description="SBP-type" evidence="5">
    <location>
        <begin position="22"/>
        <end position="100"/>
    </location>
</feature>
<dbReference type="InterPro" id="IPR044817">
    <property type="entry name" value="SBP-like"/>
</dbReference>
<dbReference type="Pfam" id="PF03110">
    <property type="entry name" value="SBP"/>
    <property type="match status" value="1"/>
</dbReference>
<keyword evidence="1" id="KW-0479">Metal-binding</keyword>